<evidence type="ECO:0000313" key="2">
    <source>
        <dbReference type="EMBL" id="AIG27692.1"/>
    </source>
</evidence>
<dbReference type="KEGG" id="blr:BRLA_c033800"/>
<keyword evidence="3" id="KW-1185">Reference proteome</keyword>
<organism evidence="2 3">
    <name type="scientific">Brevibacillus laterosporus LMG 15441</name>
    <dbReference type="NCBI Taxonomy" id="1042163"/>
    <lineage>
        <taxon>Bacteria</taxon>
        <taxon>Bacillati</taxon>
        <taxon>Bacillota</taxon>
        <taxon>Bacilli</taxon>
        <taxon>Bacillales</taxon>
        <taxon>Paenibacillaceae</taxon>
        <taxon>Brevibacillus</taxon>
    </lineage>
</organism>
<dbReference type="Pfam" id="PF10694">
    <property type="entry name" value="DUF2500"/>
    <property type="match status" value="1"/>
</dbReference>
<keyword evidence="1" id="KW-1133">Transmembrane helix</keyword>
<dbReference type="AlphaFoldDB" id="A0A075R561"/>
<evidence type="ECO:0008006" key="4">
    <source>
        <dbReference type="Google" id="ProtNLM"/>
    </source>
</evidence>
<keyword evidence="1" id="KW-0472">Membrane</keyword>
<dbReference type="eggNOG" id="ENOG5032T7R">
    <property type="taxonomic scope" value="Bacteria"/>
</dbReference>
<name>A0A075R561_BRELA</name>
<protein>
    <recommendedName>
        <fullName evidence="4">DUF2500 domain-containing protein</fullName>
    </recommendedName>
</protein>
<proteinExistence type="predicted"/>
<dbReference type="Gene3D" id="2.40.50.660">
    <property type="match status" value="1"/>
</dbReference>
<keyword evidence="1" id="KW-0812">Transmembrane</keyword>
<dbReference type="InterPro" id="IPR019635">
    <property type="entry name" value="DUF2500"/>
</dbReference>
<feature type="transmembrane region" description="Helical" evidence="1">
    <location>
        <begin position="20"/>
        <end position="42"/>
    </location>
</feature>
<dbReference type="EMBL" id="CP007806">
    <property type="protein sequence ID" value="AIG27692.1"/>
    <property type="molecule type" value="Genomic_DNA"/>
</dbReference>
<reference evidence="2 3" key="1">
    <citation type="journal article" date="2011" name="J. Bacteriol.">
        <title>Genome sequence of Brevibacillus laterosporus LMG 15441, a pathogen of invertebrates.</title>
        <authorList>
            <person name="Djukic M."/>
            <person name="Poehlein A."/>
            <person name="Thurmer A."/>
            <person name="Daniel R."/>
        </authorList>
    </citation>
    <scope>NUCLEOTIDE SEQUENCE [LARGE SCALE GENOMIC DNA]</scope>
    <source>
        <strain evidence="2 3">LMG 15441</strain>
    </source>
</reference>
<evidence type="ECO:0000256" key="1">
    <source>
        <dbReference type="SAM" id="Phobius"/>
    </source>
</evidence>
<dbReference type="HOGENOM" id="CLU_138370_0_0_9"/>
<dbReference type="STRING" id="1042163.BRLA_c033800"/>
<sequence>MFFSNPLELGSPMFDFTFSFMANVIPVIVIGGFIFVIGRALFTWTTNNHSPVENKQAHIVSKRVQVSGGSGNHASHTSYYVTFELVSGERKEFQLSGSQYGLLAEGDHGIVSYQGTRFKGFQRQTTSA</sequence>
<dbReference type="Proteomes" id="UP000005850">
    <property type="component" value="Chromosome"/>
</dbReference>
<dbReference type="RefSeq" id="WP_003336821.1">
    <property type="nucleotide sequence ID" value="NZ_CP007806.1"/>
</dbReference>
<accession>A0A075R561</accession>
<evidence type="ECO:0000313" key="3">
    <source>
        <dbReference type="Proteomes" id="UP000005850"/>
    </source>
</evidence>
<gene>
    <name evidence="2" type="ORF">BRLA_c033800</name>
</gene>